<dbReference type="PROSITE" id="PS00211">
    <property type="entry name" value="ABC_TRANSPORTER_1"/>
    <property type="match status" value="1"/>
</dbReference>
<dbReference type="Gene3D" id="2.40.50.140">
    <property type="entry name" value="Nucleic acid-binding proteins"/>
    <property type="match status" value="1"/>
</dbReference>
<accession>A0A3D9R3A7</accession>
<dbReference type="SMART" id="SM00382">
    <property type="entry name" value="AAA"/>
    <property type="match status" value="1"/>
</dbReference>
<dbReference type="Gene3D" id="2.40.50.100">
    <property type="match status" value="1"/>
</dbReference>
<dbReference type="AlphaFoldDB" id="A0A3D9R3A7"/>
<evidence type="ECO:0000256" key="2">
    <source>
        <dbReference type="ARBA" id="ARBA00022741"/>
    </source>
</evidence>
<dbReference type="InterPro" id="IPR008995">
    <property type="entry name" value="Mo/tungstate-bd_C_term_dom"/>
</dbReference>
<dbReference type="InterPro" id="IPR012340">
    <property type="entry name" value="NA-bd_OB-fold"/>
</dbReference>
<dbReference type="SUPFAM" id="SSF50331">
    <property type="entry name" value="MOP-like"/>
    <property type="match status" value="1"/>
</dbReference>
<dbReference type="RefSeq" id="WP_116191325.1">
    <property type="nucleotide sequence ID" value="NZ_QTTN01000033.1"/>
</dbReference>
<dbReference type="InterPro" id="IPR027417">
    <property type="entry name" value="P-loop_NTPase"/>
</dbReference>
<evidence type="ECO:0000259" key="4">
    <source>
        <dbReference type="PROSITE" id="PS50893"/>
    </source>
</evidence>
<dbReference type="PROSITE" id="PS50893">
    <property type="entry name" value="ABC_TRANSPORTER_2"/>
    <property type="match status" value="1"/>
</dbReference>
<dbReference type="GO" id="GO:0016887">
    <property type="term" value="F:ATP hydrolysis activity"/>
    <property type="evidence" value="ECO:0007669"/>
    <property type="project" value="InterPro"/>
</dbReference>
<dbReference type="Pfam" id="PF17912">
    <property type="entry name" value="OB_MalK"/>
    <property type="match status" value="1"/>
</dbReference>
<reference evidence="5 6" key="1">
    <citation type="submission" date="2018-08" db="EMBL/GenBank/DDBJ databases">
        <title>Genomic Encyclopedia of Type Strains, Phase III (KMG-III): the genomes of soil and plant-associated and newly described type strains.</title>
        <authorList>
            <person name="Whitman W."/>
        </authorList>
    </citation>
    <scope>NUCLEOTIDE SEQUENCE [LARGE SCALE GENOMIC DNA]</scope>
    <source>
        <strain evidence="5 6">CGMCC 1.10966</strain>
    </source>
</reference>
<dbReference type="CDD" id="cd03301">
    <property type="entry name" value="ABC_MalK_N"/>
    <property type="match status" value="1"/>
</dbReference>
<dbReference type="SUPFAM" id="SSF52540">
    <property type="entry name" value="P-loop containing nucleoside triphosphate hydrolases"/>
    <property type="match status" value="1"/>
</dbReference>
<dbReference type="InterPro" id="IPR047641">
    <property type="entry name" value="ABC_transpr_MalK/UgpC-like"/>
</dbReference>
<evidence type="ECO:0000313" key="6">
    <source>
        <dbReference type="Proteomes" id="UP000256304"/>
    </source>
</evidence>
<dbReference type="InterPro" id="IPR003439">
    <property type="entry name" value="ABC_transporter-like_ATP-bd"/>
</dbReference>
<name>A0A3D9R3A7_9BACL</name>
<dbReference type="EMBL" id="QTTN01000033">
    <property type="protein sequence ID" value="REE69556.1"/>
    <property type="molecule type" value="Genomic_DNA"/>
</dbReference>
<dbReference type="OrthoDB" id="9802264at2"/>
<evidence type="ECO:0000256" key="3">
    <source>
        <dbReference type="ARBA" id="ARBA00022840"/>
    </source>
</evidence>
<keyword evidence="2" id="KW-0547">Nucleotide-binding</keyword>
<sequence length="369" mass="41705">MAKVSIRGLFKMYPNAKDVAPAVHDFNLEIDDSEFIVFVGPSGCGKTTTLRMIAGLESISKGEIYIDDQIVNNLPPKNRNIAMVFQNYALYPNLSLFENMAFSLRLKKMEKFEINESVKNKAKKLQIEHLLDRLPGQISGGQRQRVALGRAIVRDPKIFLMDEPLSNLDAKMRVRMRMELIKLQRELGVTTIYVTHDQIEAMTMGDRIVVMNGGVIQQVDTPENIYNYPANRFVAGFIGSPPMNFIKGKLVRQDGRLLFAHDRFALEVPADTAGRIDLKYKDVYGGIRPENMTIKPYDGGDVAGPSFRGTIEGAELVGADRYVYVRFGGDEVIVRVDARERHQNGMEVLVSLEMDRFLCFDLHSEHRIS</sequence>
<dbReference type="PANTHER" id="PTHR43875:SF1">
    <property type="entry name" value="OSMOPROTECTIVE COMPOUNDS UPTAKE ATP-BINDING PROTEIN GGTA"/>
    <property type="match status" value="1"/>
</dbReference>
<comment type="caution">
    <text evidence="5">The sequence shown here is derived from an EMBL/GenBank/DDBJ whole genome shotgun (WGS) entry which is preliminary data.</text>
</comment>
<dbReference type="InterPro" id="IPR040582">
    <property type="entry name" value="OB_MalK-like"/>
</dbReference>
<dbReference type="Pfam" id="PF00005">
    <property type="entry name" value="ABC_tran"/>
    <property type="match status" value="1"/>
</dbReference>
<evidence type="ECO:0000256" key="1">
    <source>
        <dbReference type="ARBA" id="ARBA00022448"/>
    </source>
</evidence>
<feature type="domain" description="ABC transporter" evidence="4">
    <location>
        <begin position="4"/>
        <end position="238"/>
    </location>
</feature>
<dbReference type="GO" id="GO:0140359">
    <property type="term" value="F:ABC-type transporter activity"/>
    <property type="evidence" value="ECO:0007669"/>
    <property type="project" value="InterPro"/>
</dbReference>
<dbReference type="NCBIfam" id="NF008653">
    <property type="entry name" value="PRK11650.1"/>
    <property type="match status" value="1"/>
</dbReference>
<dbReference type="PANTHER" id="PTHR43875">
    <property type="entry name" value="MALTODEXTRIN IMPORT ATP-BINDING PROTEIN MSMX"/>
    <property type="match status" value="1"/>
</dbReference>
<evidence type="ECO:0000313" key="5">
    <source>
        <dbReference type="EMBL" id="REE69556.1"/>
    </source>
</evidence>
<organism evidence="5 6">
    <name type="scientific">Paenibacillus taihuensis</name>
    <dbReference type="NCBI Taxonomy" id="1156355"/>
    <lineage>
        <taxon>Bacteria</taxon>
        <taxon>Bacillati</taxon>
        <taxon>Bacillota</taxon>
        <taxon>Bacilli</taxon>
        <taxon>Bacillales</taxon>
        <taxon>Paenibacillaceae</taxon>
        <taxon>Paenibacillus</taxon>
    </lineage>
</organism>
<dbReference type="Gene3D" id="3.40.50.300">
    <property type="entry name" value="P-loop containing nucleotide triphosphate hydrolases"/>
    <property type="match status" value="1"/>
</dbReference>
<keyword evidence="3 5" id="KW-0067">ATP-binding</keyword>
<dbReference type="GO" id="GO:0055052">
    <property type="term" value="C:ATP-binding cassette (ABC) transporter complex, substrate-binding subunit-containing"/>
    <property type="evidence" value="ECO:0007669"/>
    <property type="project" value="TreeGrafter"/>
</dbReference>
<dbReference type="Proteomes" id="UP000256304">
    <property type="component" value="Unassembled WGS sequence"/>
</dbReference>
<dbReference type="FunFam" id="3.40.50.300:FF:000042">
    <property type="entry name" value="Maltose/maltodextrin ABC transporter, ATP-binding protein"/>
    <property type="match status" value="1"/>
</dbReference>
<dbReference type="GO" id="GO:0008643">
    <property type="term" value="P:carbohydrate transport"/>
    <property type="evidence" value="ECO:0007669"/>
    <property type="project" value="InterPro"/>
</dbReference>
<keyword evidence="1" id="KW-0813">Transport</keyword>
<protein>
    <submittedName>
        <fullName evidence="5">Carbohydrate ABC transporter ATP-binding protein (CUT1 family)</fullName>
    </submittedName>
</protein>
<dbReference type="InterPro" id="IPR003593">
    <property type="entry name" value="AAA+_ATPase"/>
</dbReference>
<proteinExistence type="predicted"/>
<dbReference type="InterPro" id="IPR017871">
    <property type="entry name" value="ABC_transporter-like_CS"/>
</dbReference>
<keyword evidence="6" id="KW-1185">Reference proteome</keyword>
<dbReference type="InterPro" id="IPR015855">
    <property type="entry name" value="ABC_transpr_MalK-like"/>
</dbReference>
<dbReference type="GO" id="GO:0005524">
    <property type="term" value="F:ATP binding"/>
    <property type="evidence" value="ECO:0007669"/>
    <property type="project" value="UniProtKB-KW"/>
</dbReference>
<gene>
    <name evidence="5" type="ORF">A8990_13321</name>
</gene>